<organism evidence="1 2">
    <name type="scientific">Endozoicomonas gorgoniicola</name>
    <dbReference type="NCBI Taxonomy" id="1234144"/>
    <lineage>
        <taxon>Bacteria</taxon>
        <taxon>Pseudomonadati</taxon>
        <taxon>Pseudomonadota</taxon>
        <taxon>Gammaproteobacteria</taxon>
        <taxon>Oceanospirillales</taxon>
        <taxon>Endozoicomonadaceae</taxon>
        <taxon>Endozoicomonas</taxon>
    </lineage>
</organism>
<name>A0ABT3MRZ0_9GAMM</name>
<sequence length="83" mass="9585">MTTIITMLGFVITMVAWGIRLEGKVNDLAGDIESKELLYGKLNDQKQVAIDRRLDSMQQEIFIIRNRLRDGHADHDGHKNQEY</sequence>
<keyword evidence="2" id="KW-1185">Reference proteome</keyword>
<reference evidence="1 2" key="1">
    <citation type="submission" date="2022-10" db="EMBL/GenBank/DDBJ databases">
        <title>High-quality genome sequences of two octocoral-associated bacteria, Endozoicomonas euniceicola EF212 and Endozoicomonas gorgoniicola PS125.</title>
        <authorList>
            <person name="Chiou Y.-J."/>
            <person name="Chen Y.-H."/>
        </authorList>
    </citation>
    <scope>NUCLEOTIDE SEQUENCE [LARGE SCALE GENOMIC DNA]</scope>
    <source>
        <strain evidence="1 2">PS125</strain>
    </source>
</reference>
<dbReference type="EMBL" id="JAPFCC010000001">
    <property type="protein sequence ID" value="MCW7552136.1"/>
    <property type="molecule type" value="Genomic_DNA"/>
</dbReference>
<evidence type="ECO:0000313" key="1">
    <source>
        <dbReference type="EMBL" id="MCW7552136.1"/>
    </source>
</evidence>
<accession>A0ABT3MRZ0</accession>
<protein>
    <recommendedName>
        <fullName evidence="3">Phage shock protein B</fullName>
    </recommendedName>
</protein>
<proteinExistence type="predicted"/>
<dbReference type="Proteomes" id="UP001209854">
    <property type="component" value="Unassembled WGS sequence"/>
</dbReference>
<evidence type="ECO:0000313" key="2">
    <source>
        <dbReference type="Proteomes" id="UP001209854"/>
    </source>
</evidence>
<comment type="caution">
    <text evidence="1">The sequence shown here is derived from an EMBL/GenBank/DDBJ whole genome shotgun (WGS) entry which is preliminary data.</text>
</comment>
<dbReference type="RefSeq" id="WP_262567114.1">
    <property type="nucleotide sequence ID" value="NZ_JAPFCC010000001.1"/>
</dbReference>
<evidence type="ECO:0008006" key="3">
    <source>
        <dbReference type="Google" id="ProtNLM"/>
    </source>
</evidence>
<gene>
    <name evidence="1" type="ORF">NX722_05645</name>
</gene>